<evidence type="ECO:0000256" key="6">
    <source>
        <dbReference type="ARBA" id="ARBA00023065"/>
    </source>
</evidence>
<dbReference type="GO" id="GO:0051117">
    <property type="term" value="F:ATPase binding"/>
    <property type="evidence" value="ECO:0007669"/>
    <property type="project" value="TreeGrafter"/>
</dbReference>
<feature type="transmembrane region" description="Helical" evidence="9">
    <location>
        <begin position="567"/>
        <end position="587"/>
    </location>
</feature>
<evidence type="ECO:0000256" key="9">
    <source>
        <dbReference type="SAM" id="Phobius"/>
    </source>
</evidence>
<feature type="transmembrane region" description="Helical" evidence="9">
    <location>
        <begin position="486"/>
        <end position="507"/>
    </location>
</feature>
<dbReference type="Pfam" id="PF01496">
    <property type="entry name" value="V_ATPase_I"/>
    <property type="match status" value="2"/>
</dbReference>
<evidence type="ECO:0000256" key="5">
    <source>
        <dbReference type="ARBA" id="ARBA00022989"/>
    </source>
</evidence>
<accession>A0A2J8AZR5</accession>
<feature type="transmembrane region" description="Helical" evidence="9">
    <location>
        <begin position="369"/>
        <end position="393"/>
    </location>
</feature>
<keyword evidence="5 9" id="KW-1133">Transmembrane helix</keyword>
<dbReference type="PANTHER" id="PTHR11629:SF63">
    <property type="entry name" value="V-TYPE PROTON ATPASE SUBUNIT A"/>
    <property type="match status" value="1"/>
</dbReference>
<evidence type="ECO:0000256" key="2">
    <source>
        <dbReference type="ARBA" id="ARBA00009904"/>
    </source>
</evidence>
<feature type="transmembrane region" description="Helical" evidence="9">
    <location>
        <begin position="454"/>
        <end position="474"/>
    </location>
</feature>
<feature type="transmembrane region" description="Helical" evidence="9">
    <location>
        <begin position="413"/>
        <end position="434"/>
    </location>
</feature>
<gene>
    <name evidence="10" type="ORF">B7R76_06645</name>
</gene>
<dbReference type="GO" id="GO:0007035">
    <property type="term" value="P:vacuolar acidification"/>
    <property type="evidence" value="ECO:0007669"/>
    <property type="project" value="TreeGrafter"/>
</dbReference>
<evidence type="ECO:0000256" key="3">
    <source>
        <dbReference type="ARBA" id="ARBA00022448"/>
    </source>
</evidence>
<comment type="similarity">
    <text evidence="2">Belongs to the V-ATPase 116 kDa subunit family.</text>
</comment>
<dbReference type="Gene3D" id="3.30.70.2170">
    <property type="match status" value="1"/>
</dbReference>
<organism evidence="10 11">
    <name type="scientific">Mageeibacillus indolicus</name>
    <dbReference type="NCBI Taxonomy" id="884684"/>
    <lineage>
        <taxon>Bacteria</taxon>
        <taxon>Bacillati</taxon>
        <taxon>Bacillota</taxon>
        <taxon>Clostridia</taxon>
        <taxon>Eubacteriales</taxon>
        <taxon>Oscillospiraceae</taxon>
        <taxon>Mageeibacillus</taxon>
    </lineage>
</organism>
<dbReference type="EMBL" id="NBZD01000004">
    <property type="protein sequence ID" value="PNH18010.1"/>
    <property type="molecule type" value="Genomic_DNA"/>
</dbReference>
<dbReference type="PANTHER" id="PTHR11629">
    <property type="entry name" value="VACUOLAR PROTON ATPASES"/>
    <property type="match status" value="1"/>
</dbReference>
<evidence type="ECO:0000313" key="10">
    <source>
        <dbReference type="EMBL" id="PNH18010.1"/>
    </source>
</evidence>
<dbReference type="Proteomes" id="UP000236394">
    <property type="component" value="Unassembled WGS sequence"/>
</dbReference>
<name>A0A2J8AZR5_9FIRM</name>
<evidence type="ECO:0000256" key="8">
    <source>
        <dbReference type="SAM" id="Coils"/>
    </source>
</evidence>
<keyword evidence="7 9" id="KW-0472">Membrane</keyword>
<dbReference type="RefSeq" id="WP_012992925.1">
    <property type="nucleotide sequence ID" value="NZ_NBZD01000004.1"/>
</dbReference>
<feature type="transmembrane region" description="Helical" evidence="9">
    <location>
        <begin position="593"/>
        <end position="619"/>
    </location>
</feature>
<reference evidence="11" key="1">
    <citation type="submission" date="2017-04" db="EMBL/GenBank/DDBJ databases">
        <authorList>
            <person name="Bumgarner R.E."/>
            <person name="Fredricks D.N."/>
            <person name="Srinivasan S."/>
        </authorList>
    </citation>
    <scope>NUCLEOTIDE SEQUENCE [LARGE SCALE GENOMIC DNA]</scope>
    <source>
        <strain evidence="11">KA00405</strain>
    </source>
</reference>
<dbReference type="GO" id="GO:0016471">
    <property type="term" value="C:vacuolar proton-transporting V-type ATPase complex"/>
    <property type="evidence" value="ECO:0007669"/>
    <property type="project" value="TreeGrafter"/>
</dbReference>
<keyword evidence="8" id="KW-0175">Coiled coil</keyword>
<feature type="transmembrane region" description="Helical" evidence="9">
    <location>
        <begin position="513"/>
        <end position="533"/>
    </location>
</feature>
<dbReference type="Gene3D" id="3.30.70.2750">
    <property type="match status" value="1"/>
</dbReference>
<feature type="coiled-coil region" evidence="8">
    <location>
        <begin position="234"/>
        <end position="261"/>
    </location>
</feature>
<dbReference type="AlphaFoldDB" id="A0A2J8AZR5"/>
<evidence type="ECO:0000313" key="11">
    <source>
        <dbReference type="Proteomes" id="UP000236394"/>
    </source>
</evidence>
<dbReference type="OMA" id="MAVNIMA"/>
<evidence type="ECO:0000256" key="1">
    <source>
        <dbReference type="ARBA" id="ARBA00004141"/>
    </source>
</evidence>
<sequence length="678" mass="75336">MGIVKMKRLTLVGPLSTKPAVLNTLSKLGAVDIRDNAEKAEVWQAKVGRENAHYRKMLEDKQLLDSVIPIADKLAAQKKPMFAAKRSVSIQQFMRYDSGELRTKVLSAARELQGNRQKYEEALAEKAQASLQRDILLPWQEALGDSEVDDTRRIRTWLGHVSNMIQYENLVKALAEVNPTAVVKVLLNKDVKSVAYLVLAAPAVDGELAFVQAQQYGFQPLRQKAAKLSPQEELGHCERKLRELDEELAILQEEGRRLSSEKACFEELSDYFAVQIEKVKADEHILSSERLFVIQGYIPEHLAKGTKKGLEETYCVSVMLEDVTKSDEYPILLSNGKFSSPYEAVIDMFSLPNASEVDPTPTVAPFYCIFFGMMFSDVAYGIIFCLITALLVYKFKVQGGLRKMCQMFFQCGLSSIVWGVLFGGFFGNLIDAFSGASVKFPALWFNPMDDPMKMMIWSVIFGVLHIFVGMGVKVKILAATGKLKEALLDVVPWYLIIGGLGVFAYGVAGGAPVLKTVGLYVLIVGAAVVLLFAGRSTRNPILRILKGVGALYDITSYFSDIMSYTRILALCLSTSVIAMVVNLLALLPGKNVLGLIFFVVIAVLGHTLNFALSALSAYVHTTRLHYVEFFGKFYEGGGRAFDPLAYRTKYVQIDRAEAEPKPIKESLKHRFARFITAE</sequence>
<comment type="subcellular location">
    <subcellularLocation>
        <location evidence="1">Membrane</location>
        <topology evidence="1">Multi-pass membrane protein</topology>
    </subcellularLocation>
</comment>
<dbReference type="GO" id="GO:0046961">
    <property type="term" value="F:proton-transporting ATPase activity, rotational mechanism"/>
    <property type="evidence" value="ECO:0007669"/>
    <property type="project" value="InterPro"/>
</dbReference>
<keyword evidence="4 9" id="KW-0812">Transmembrane</keyword>
<dbReference type="InterPro" id="IPR002490">
    <property type="entry name" value="V-ATPase_116kDa_su"/>
</dbReference>
<keyword evidence="3" id="KW-0813">Transport</keyword>
<dbReference type="Gene3D" id="1.20.1460.20">
    <property type="match status" value="1"/>
</dbReference>
<evidence type="ECO:0000256" key="7">
    <source>
        <dbReference type="ARBA" id="ARBA00023136"/>
    </source>
</evidence>
<evidence type="ECO:0000256" key="4">
    <source>
        <dbReference type="ARBA" id="ARBA00022692"/>
    </source>
</evidence>
<keyword evidence="6" id="KW-0406">Ion transport</keyword>
<comment type="caution">
    <text evidence="10">The sequence shown here is derived from an EMBL/GenBank/DDBJ whole genome shotgun (WGS) entry which is preliminary data.</text>
</comment>
<protein>
    <submittedName>
        <fullName evidence="10">Uncharacterized protein</fullName>
    </submittedName>
</protein>
<proteinExistence type="inferred from homology"/>
<dbReference type="GO" id="GO:0033179">
    <property type="term" value="C:proton-transporting V-type ATPase, V0 domain"/>
    <property type="evidence" value="ECO:0007669"/>
    <property type="project" value="InterPro"/>
</dbReference>